<evidence type="ECO:0000313" key="3">
    <source>
        <dbReference type="Proteomes" id="UP001431776"/>
    </source>
</evidence>
<proteinExistence type="predicted"/>
<dbReference type="EMBL" id="JASCXX010000013">
    <property type="protein sequence ID" value="MDI6449779.1"/>
    <property type="molecule type" value="Genomic_DNA"/>
</dbReference>
<organism evidence="2 3">
    <name type="scientific">Anaerobaca lacustris</name>
    <dbReference type="NCBI Taxonomy" id="3044600"/>
    <lineage>
        <taxon>Bacteria</taxon>
        <taxon>Pseudomonadati</taxon>
        <taxon>Planctomycetota</taxon>
        <taxon>Phycisphaerae</taxon>
        <taxon>Sedimentisphaerales</taxon>
        <taxon>Anaerobacaceae</taxon>
        <taxon>Anaerobaca</taxon>
    </lineage>
</organism>
<name>A0AAW6U1G5_9BACT</name>
<accession>A0AAW6U1G5</accession>
<evidence type="ECO:0000259" key="1">
    <source>
        <dbReference type="PROSITE" id="PS51918"/>
    </source>
</evidence>
<feature type="domain" description="Radical SAM core" evidence="1">
    <location>
        <begin position="183"/>
        <end position="441"/>
    </location>
</feature>
<dbReference type="SFLD" id="SFLDG01082">
    <property type="entry name" value="B12-binding_domain_containing"/>
    <property type="match status" value="1"/>
</dbReference>
<dbReference type="PROSITE" id="PS51918">
    <property type="entry name" value="RADICAL_SAM"/>
    <property type="match status" value="1"/>
</dbReference>
<gene>
    <name evidence="2" type="ORF">QJ522_12040</name>
</gene>
<dbReference type="Pfam" id="PF04055">
    <property type="entry name" value="Radical_SAM"/>
    <property type="match status" value="1"/>
</dbReference>
<evidence type="ECO:0000313" key="2">
    <source>
        <dbReference type="EMBL" id="MDI6449779.1"/>
    </source>
</evidence>
<comment type="caution">
    <text evidence="2">The sequence shown here is derived from an EMBL/GenBank/DDBJ whole genome shotgun (WGS) entry which is preliminary data.</text>
</comment>
<dbReference type="InterPro" id="IPR058240">
    <property type="entry name" value="rSAM_sf"/>
</dbReference>
<protein>
    <submittedName>
        <fullName evidence="2">Radical SAM protein</fullName>
    </submittedName>
</protein>
<dbReference type="PANTHER" id="PTHR43324:SF1">
    <property type="entry name" value="RADICAL SAM CORE DOMAIN-CONTAINING PROTEIN"/>
    <property type="match status" value="1"/>
</dbReference>
<dbReference type="Gene3D" id="3.80.30.20">
    <property type="entry name" value="tm_1862 like domain"/>
    <property type="match status" value="1"/>
</dbReference>
<dbReference type="RefSeq" id="WP_349245188.1">
    <property type="nucleotide sequence ID" value="NZ_JASCXX010000013.1"/>
</dbReference>
<dbReference type="SFLD" id="SFLDS00029">
    <property type="entry name" value="Radical_SAM"/>
    <property type="match status" value="1"/>
</dbReference>
<dbReference type="GO" id="GO:0051536">
    <property type="term" value="F:iron-sulfur cluster binding"/>
    <property type="evidence" value="ECO:0007669"/>
    <property type="project" value="InterPro"/>
</dbReference>
<dbReference type="Proteomes" id="UP001431776">
    <property type="component" value="Unassembled WGS sequence"/>
</dbReference>
<dbReference type="SMART" id="SM00729">
    <property type="entry name" value="Elp3"/>
    <property type="match status" value="1"/>
</dbReference>
<dbReference type="InterPro" id="IPR023404">
    <property type="entry name" value="rSAM_horseshoe"/>
</dbReference>
<dbReference type="InterPro" id="IPR006638">
    <property type="entry name" value="Elp3/MiaA/NifB-like_rSAM"/>
</dbReference>
<reference evidence="2" key="1">
    <citation type="submission" date="2023-05" db="EMBL/GenBank/DDBJ databases">
        <title>Anaerotaeda fermentans gen. nov., sp. nov., a novel anaerobic planctomycete of the new family within the order Sedimentisphaerales isolated from Taman Peninsula, Russia.</title>
        <authorList>
            <person name="Khomyakova M.A."/>
            <person name="Merkel A.Y."/>
            <person name="Slobodkin A.I."/>
        </authorList>
    </citation>
    <scope>NUCLEOTIDE SEQUENCE</scope>
    <source>
        <strain evidence="2">M17dextr</strain>
    </source>
</reference>
<dbReference type="InterPro" id="IPR007197">
    <property type="entry name" value="rSAM"/>
</dbReference>
<dbReference type="PANTHER" id="PTHR43324">
    <property type="match status" value="1"/>
</dbReference>
<sequence length="493" mass="55106">MTDKTTILDCYTDEPAGLGVPPFVGVWPRYVAGQYEREPTYLTIDDLRWLRYREHVPGATIDPPVGRTHIEALNHTRDPDEIRRVLLEADPLVVIAGVQTPGKYLSARPGTLREVSKLLSSMALRRVLTGPVLTGGTQVRGGLRPQLPQPGDYDALQPFVFDSYEQLQPYALRGAGLIGQMPHMPNRIVEIETGRGCPREEGCSFCTEPLKHAVQWRRAEYIAEEVRTLMELGAQAFRLGKQSCIYSYESGDPAKIEALLSSLAALNPAVLHLDNANPAMVDERRTELFVKYLTPGSTAAMGVESFDPEVARANNLNCTFETAFEAIRTVNRIGGVRGENGCHVLLPGVNVLLGLAGETPDTLDRNLAALKRLLDEGLLIRRINIRQVVPFPGTALYERAGQKYLRMNRRYYPAWIDKVRREIDVPMLERLFPIGTVLRDLCSEVHNGATTFMRQIGSYPILVAVPERLALQERYDVRVTGILPRSLTAEWIR</sequence>
<keyword evidence="3" id="KW-1185">Reference proteome</keyword>
<dbReference type="AlphaFoldDB" id="A0AAW6U1G5"/>
<dbReference type="GO" id="GO:0003824">
    <property type="term" value="F:catalytic activity"/>
    <property type="evidence" value="ECO:0007669"/>
    <property type="project" value="InterPro"/>
</dbReference>
<dbReference type="SUPFAM" id="SSF102114">
    <property type="entry name" value="Radical SAM enzymes"/>
    <property type="match status" value="1"/>
</dbReference>